<evidence type="ECO:0000313" key="2">
    <source>
        <dbReference type="EMBL" id="KAH0620409.1"/>
    </source>
</evidence>
<evidence type="ECO:0000256" key="1">
    <source>
        <dbReference type="SAM" id="MobiDB-lite"/>
    </source>
</evidence>
<feature type="region of interest" description="Disordered" evidence="1">
    <location>
        <begin position="1239"/>
        <end position="1262"/>
    </location>
</feature>
<organism evidence="2 3">
    <name type="scientific">Phrynosoma platyrhinos</name>
    <name type="common">Desert horned lizard</name>
    <dbReference type="NCBI Taxonomy" id="52577"/>
    <lineage>
        <taxon>Eukaryota</taxon>
        <taxon>Metazoa</taxon>
        <taxon>Chordata</taxon>
        <taxon>Craniata</taxon>
        <taxon>Vertebrata</taxon>
        <taxon>Euteleostomi</taxon>
        <taxon>Lepidosauria</taxon>
        <taxon>Squamata</taxon>
        <taxon>Bifurcata</taxon>
        <taxon>Unidentata</taxon>
        <taxon>Episquamata</taxon>
        <taxon>Toxicofera</taxon>
        <taxon>Iguania</taxon>
        <taxon>Phrynosomatidae</taxon>
        <taxon>Phrynosomatinae</taxon>
        <taxon>Phrynosoma</taxon>
    </lineage>
</organism>
<evidence type="ECO:0008006" key="4">
    <source>
        <dbReference type="Google" id="ProtNLM"/>
    </source>
</evidence>
<feature type="region of interest" description="Disordered" evidence="1">
    <location>
        <begin position="856"/>
        <end position="879"/>
    </location>
</feature>
<accession>A0ABQ7SST2</accession>
<dbReference type="InterPro" id="IPR024855">
    <property type="entry name" value="UNC79"/>
</dbReference>
<feature type="compositionally biased region" description="Basic and acidic residues" evidence="1">
    <location>
        <begin position="1239"/>
        <end position="1255"/>
    </location>
</feature>
<feature type="region of interest" description="Disordered" evidence="1">
    <location>
        <begin position="1710"/>
        <end position="1738"/>
    </location>
</feature>
<dbReference type="Proteomes" id="UP000826234">
    <property type="component" value="Unassembled WGS sequence"/>
</dbReference>
<feature type="compositionally biased region" description="Low complexity" evidence="1">
    <location>
        <begin position="1441"/>
        <end position="1464"/>
    </location>
</feature>
<reference evidence="2 3" key="1">
    <citation type="journal article" date="2022" name="Gigascience">
        <title>A chromosome-level genome assembly and annotation of the desert horned lizard, Phrynosoma platyrhinos, provides insight into chromosomal rearrangements among reptiles.</title>
        <authorList>
            <person name="Koochekian N."/>
            <person name="Ascanio A."/>
            <person name="Farleigh K."/>
            <person name="Card D.C."/>
            <person name="Schield D.R."/>
            <person name="Castoe T.A."/>
            <person name="Jezkova T."/>
        </authorList>
    </citation>
    <scope>NUCLEOTIDE SEQUENCE [LARGE SCALE GENOMIC DNA]</scope>
    <source>
        <strain evidence="2">NK-2021</strain>
    </source>
</reference>
<sequence length="2419" mass="270913">MSTKAEQFASKIRYLQEYHNRVLHNIYPVPSGTDIANTLKYFSQTLLSILSRTGKKENQDASNLTVPMTMCLFPVPFPLTPSLRPQVSSINPTVTRSLLYSVLRDAPTERGQQSRDAQLSDYPSLDYQGLYVTLVTLLDLVPLLQHGQHDLGQSIFYTTTCLLPFLNDDILSTLPYTMISTLATFPPFLHKDIIEYLSTSFLPMAILGSSRREGVPAHVNLSASSMLMIAMQYTSNPVYHCQLLECLMKYKQEVWKDLLYVIAYGPSQVKPPAVQMLFHYWPNLKPPGAISEYRGLQYTGVKWGQGVGVGSAIDSAIATIGQLDHSEWLIDVLLPQAEISAICQKKNCSSHVRRAVVTCFSAGCCGRHGNRPVRYCKRCHSNHHSSEVGATTETHLYQTSPPPINTRECGAEELVCTVEAVISLLKEAEFHAEQREYELNRRRQLGLSSSHHSLDNTDFDNKDDDKHDQRLLSQFGIWFLVSLCTPSENTPTESLARLVSMVFQWFHSTAYMMDDEVGSLVEKLKPQFVTKWLKTVCDVRFDVMVGGYWDKSCSTVMQLKEGLNRILCLIPYNVINQPVWDCIMPEWLEAIRTEVPDNQLKEFREVLSKMFDIELCPLPFSMEEMFGFISCRFTGYPSSVQEQALLWLHVLSELDIVVPLQLLISMFSDGVNSVKELANQRKSRVSELTGNLAARRVSIASDPGRRVQHNTLSPFPSPFQSPFRSPMRSPFRSPFKNFGHLGGGGGGGGGRMIDFDCDDDEMNLNCFILMFDLILKQMELQDDGITLGLENSISKDIIAIINNVFQAPWGGSHTCQKDEKATECNLCQSSILCYQLAYNLEDSLLYSRPEFIIGTEGEGEKNSAPNHGENPGNHTETTENTAAIKNDTERKFCYQQLPVTLKLIYTILQSGAIARYHKEASFAVVKDRPTILSKLLLLHFLKQDIPALSWEFFVNRFETLSLEAQLHLDCNKEFPFPTTITAVRTNVANLSDTAMWKIKRARFARNRQKTARLTRHEQSAPALGGTPEQTQGQPSPENDNTIKDLLPEDAGIDHQTVHQLITVLMKFMAKDESSAESDISSAKAFNTVKRHLYVLLGYDQQEGCFMIAPQKMRISTCFNAFIAGIAQVMDYNINLGKHLLPLVVQVLKYCTCPQLRHYFQQPPRCSLWSLKPHIRQMWLKALLVILYKYPYRDCEISKIMLHLIHITVNTLNAQYHSCKPHASAGPLYSDNSNISRYSEKEKEEDSVFDESDIHETPTGTGNKESQTFFARLKRIGGSKVVKYQPVEMNAQKSEIELAEYRETGALQDNILRCVREESFQKKKLRSLKQKSLDIGNADSLLFTLDEHRRKSCIERCDLEKPPTASAYTALRQNDYGRPLQNSSIKMEDEGEKANPATLPEKNQMRRRPIIPEVRLNCMEPYELKVDSPVKSSPPKEDLDLIDLSSDSTSGPEKQSVVSNSDSDSLVFEPLPPLRIVESDEEENDITVQLNDGVSIKTAASFPSSPTSISVLSLSIIPLVRFSTEDCSKDVTPSEASDIVLLSQEETPPATLKGQKDVDELAKPGGPKEASSGSPLTLKQKRDLLQKSFALPEMSMDENSDLCIEEIKPLGPYPSSSGKTVFIKVPEDSENQTENDKPDASAESDTEQSTEQKQEEEVEESEFKIQIVPRQRKQRKIAVSAIQREYLDISFNILDKLGEQKETDASTKVLSTLEMPRESSSAPTLEAGVPETSSHSSISNQFQQMKRGSLGALTMNQLMKRQLEHQSSAPHNISNWDTGATKSSLLSAPSIVSMFVPAPEDFIDDQPTMMTDKCHDCGAILEEYDEETLGLAIVVLSTFIHLSPDLAAPLLLDIMQSVGRLASSTNFSNQAESMMIPGNAAGVAKQFLRCVFHQLAPNGIFPQLFQSNIKDGSFLRTLATSLMDFSELSSIAALSQLLEGLNTKKNLPAGGAMLRCLENIAAFMEALPMDTPSNLWTTISNQFQTFFTKLPSVLPLKCSLDSSLRIMICLLKIPTSSAARSLLEPFSKLLSFIIQNAVFTLAYLVELCGLCHRAFTKERDKFYLSRSVILELLQALKLKSPLPDTNLLLLVQFVCTDAGTKLAESMILHKQMIASIPGCGTAAMECMRQYIGEVLDFIADMHTLTKMKSHMKTCSQPLHEDTFGGHLKVGLAQIAAMEISRGNHRDNKAVVRYLPWLYHPPSAMQQGPKEFIECVSHIRLLSWLLLGSLTHSVVCPNSPSACMPIPLDAGSHVADHLIVILIGFPEQSKTSVLHMCSLFHAFIFAQLWTVYCEQAAVAPTVQNQNEFSFTAILTALEFWSRVTPSILQLMAHNKVMVEMVCLHVISLMEALQECNSTIFVKLRLQAIQNNVNHHSLRMLQGSVQMNTNSSVLRKWLQCTQFKMAQVEIQSSEAASQFYPL</sequence>
<dbReference type="PANTHER" id="PTHR21696">
    <property type="entry name" value="PROTEIN UNC-79 HOMOLOG"/>
    <property type="match status" value="1"/>
</dbReference>
<feature type="compositionally biased region" description="Polar residues" evidence="1">
    <location>
        <begin position="1027"/>
        <end position="1039"/>
    </location>
</feature>
<gene>
    <name evidence="2" type="ORF">JD844_020825</name>
</gene>
<proteinExistence type="predicted"/>
<protein>
    <recommendedName>
        <fullName evidence="4">Protein unc-79 homolog</fullName>
    </recommendedName>
</protein>
<feature type="region of interest" description="Disordered" evidence="1">
    <location>
        <begin position="1007"/>
        <end position="1045"/>
    </location>
</feature>
<feature type="region of interest" description="Disordered" evidence="1">
    <location>
        <begin position="1627"/>
        <end position="1660"/>
    </location>
</feature>
<evidence type="ECO:0000313" key="3">
    <source>
        <dbReference type="Proteomes" id="UP000826234"/>
    </source>
</evidence>
<feature type="region of interest" description="Disordered" evidence="1">
    <location>
        <begin position="1425"/>
        <end position="1464"/>
    </location>
</feature>
<comment type="caution">
    <text evidence="2">The sequence shown here is derived from an EMBL/GenBank/DDBJ whole genome shotgun (WGS) entry which is preliminary data.</text>
</comment>
<dbReference type="Pfam" id="PF14776">
    <property type="entry name" value="UNC-79"/>
    <property type="match status" value="2"/>
</dbReference>
<feature type="compositionally biased region" description="Basic and acidic residues" evidence="1">
    <location>
        <begin position="1425"/>
        <end position="1438"/>
    </location>
</feature>
<dbReference type="PANTHER" id="PTHR21696:SF2">
    <property type="entry name" value="PROTEIN UNC-79 HOMOLOG"/>
    <property type="match status" value="1"/>
</dbReference>
<dbReference type="EMBL" id="JAIPUX010003289">
    <property type="protein sequence ID" value="KAH0620409.1"/>
    <property type="molecule type" value="Genomic_DNA"/>
</dbReference>
<keyword evidence="3" id="KW-1185">Reference proteome</keyword>
<feature type="region of interest" description="Disordered" evidence="1">
    <location>
        <begin position="1376"/>
        <end position="1404"/>
    </location>
</feature>
<name>A0ABQ7SST2_PHRPL</name>
<feature type="region of interest" description="Disordered" evidence="1">
    <location>
        <begin position="1532"/>
        <end position="1578"/>
    </location>
</feature>